<evidence type="ECO:0000313" key="3">
    <source>
        <dbReference type="Proteomes" id="UP000233365"/>
    </source>
</evidence>
<sequence length="474" mass="49652">MHPGGLEMRGVGLLTLLLLAGCAGLPAGNQSPVQGAGAPGAETQQVAGGGQGNGQGDGQGNGQGGGQGNGGQQQPAAGGNGDAGSRAATSNVLNVTPHILVERQSSGATIGFWDDTYTRVRVTAVALGSGGGTGSAASVVNRDYDEERRNAIARFFVGKTLSANLTFRVDIAGERPAYSAVIPVVAMSHTSNSEVGEAWSTDIYGQSVNKLVRIRAGSRVSIAVELARSRSADSQIVQSALNVAREATKVISPESDLLTTFTKNSVDKEAQIWDSALGKLFSLSLSEKVLSDSLLQEFSPDMPIVSVKLRLPKDLDSNGLRDALDVGEWHVSLDCPTRSLFIAAKRVTTGNNKVSCQEQVESLPTDFKLAPERVLNYPLSENSTIYSYLLASTEFSTRLQDVAAASGAELPTQAKKLCSVVLDAGEALGLTRIDSNLLLWAVAQRLPIASKATDVQTACADSRQTIRELITPSS</sequence>
<organism evidence="2 3">
    <name type="scientific">Thalassospira povalilytica</name>
    <dbReference type="NCBI Taxonomy" id="732237"/>
    <lineage>
        <taxon>Bacteria</taxon>
        <taxon>Pseudomonadati</taxon>
        <taxon>Pseudomonadota</taxon>
        <taxon>Alphaproteobacteria</taxon>
        <taxon>Rhodospirillales</taxon>
        <taxon>Thalassospiraceae</taxon>
        <taxon>Thalassospira</taxon>
    </lineage>
</organism>
<accession>A0ABX4RA94</accession>
<keyword evidence="3" id="KW-1185">Reference proteome</keyword>
<proteinExistence type="predicted"/>
<dbReference type="Proteomes" id="UP000233365">
    <property type="component" value="Unassembled WGS sequence"/>
</dbReference>
<evidence type="ECO:0008006" key="4">
    <source>
        <dbReference type="Google" id="ProtNLM"/>
    </source>
</evidence>
<feature type="region of interest" description="Disordered" evidence="1">
    <location>
        <begin position="32"/>
        <end position="87"/>
    </location>
</feature>
<reference evidence="2 3" key="1">
    <citation type="submission" date="2017-11" db="EMBL/GenBank/DDBJ databases">
        <title>Biodiversity and function of Thalassospira species in the particle-attached aromatic-hydrocarbon-degrading consortia from the surface seawater of the China South Sea.</title>
        <authorList>
            <person name="Dong C."/>
            <person name="Liu R."/>
            <person name="Shao Z."/>
        </authorList>
    </citation>
    <scope>NUCLEOTIDE SEQUENCE [LARGE SCALE GENOMIC DNA]</scope>
    <source>
        <strain evidence="2 3">139Z-12</strain>
    </source>
</reference>
<gene>
    <name evidence="2" type="ORF">CU041_05275</name>
</gene>
<evidence type="ECO:0000256" key="1">
    <source>
        <dbReference type="SAM" id="MobiDB-lite"/>
    </source>
</evidence>
<name>A0ABX4RA94_9PROT</name>
<dbReference type="EMBL" id="PGTS01000002">
    <property type="protein sequence ID" value="PKR50956.1"/>
    <property type="molecule type" value="Genomic_DNA"/>
</dbReference>
<feature type="compositionally biased region" description="Gly residues" evidence="1">
    <location>
        <begin position="47"/>
        <end position="71"/>
    </location>
</feature>
<protein>
    <recommendedName>
        <fullName evidence="4">Lipoprotein</fullName>
    </recommendedName>
</protein>
<comment type="caution">
    <text evidence="2">The sequence shown here is derived from an EMBL/GenBank/DDBJ whole genome shotgun (WGS) entry which is preliminary data.</text>
</comment>
<evidence type="ECO:0000313" key="2">
    <source>
        <dbReference type="EMBL" id="PKR50956.1"/>
    </source>
</evidence>